<protein>
    <submittedName>
        <fullName evidence="2">Uncharacterized protein</fullName>
    </submittedName>
</protein>
<evidence type="ECO:0000313" key="3">
    <source>
        <dbReference type="Proteomes" id="UP000268162"/>
    </source>
</evidence>
<evidence type="ECO:0000313" key="2">
    <source>
        <dbReference type="EMBL" id="RKP40441.1"/>
    </source>
</evidence>
<reference evidence="3" key="1">
    <citation type="journal article" date="2018" name="Nat. Microbiol.">
        <title>Leveraging single-cell genomics to expand the fungal tree of life.</title>
        <authorList>
            <person name="Ahrendt S.R."/>
            <person name="Quandt C.A."/>
            <person name="Ciobanu D."/>
            <person name="Clum A."/>
            <person name="Salamov A."/>
            <person name="Andreopoulos B."/>
            <person name="Cheng J.F."/>
            <person name="Woyke T."/>
            <person name="Pelin A."/>
            <person name="Henrissat B."/>
            <person name="Reynolds N.K."/>
            <person name="Benny G.L."/>
            <person name="Smith M.E."/>
            <person name="James T.Y."/>
            <person name="Grigoriev I.V."/>
        </authorList>
    </citation>
    <scope>NUCLEOTIDE SEQUENCE [LARGE SCALE GENOMIC DNA]</scope>
    <source>
        <strain evidence="3">RSA 468</strain>
    </source>
</reference>
<dbReference type="AlphaFoldDB" id="A0A4Q0A4D8"/>
<sequence length="153" mass="17316">MYFTSAFFLVILGAGVPFVPQSHASPIETHTESVYCDRIINAEAAASFPSSFKLAMPRMSSSPLTTQEKAFKLINKTLAEAYAYPNKLLPQSKHLSIEPKSGDDSYSKYAQFALAKRLDDFWPIFFDSDQSWSYARKNIFFFLTSPNLWSLSM</sequence>
<feature type="signal peptide" evidence="1">
    <location>
        <begin position="1"/>
        <end position="24"/>
    </location>
</feature>
<feature type="chain" id="PRO_5021015032" evidence="1">
    <location>
        <begin position="25"/>
        <end position="153"/>
    </location>
</feature>
<organism evidence="2 3">
    <name type="scientific">Dimargaris cristalligena</name>
    <dbReference type="NCBI Taxonomy" id="215637"/>
    <lineage>
        <taxon>Eukaryota</taxon>
        <taxon>Fungi</taxon>
        <taxon>Fungi incertae sedis</taxon>
        <taxon>Zoopagomycota</taxon>
        <taxon>Kickxellomycotina</taxon>
        <taxon>Dimargaritomycetes</taxon>
        <taxon>Dimargaritales</taxon>
        <taxon>Dimargaritaceae</taxon>
        <taxon>Dimargaris</taxon>
    </lineage>
</organism>
<dbReference type="Proteomes" id="UP000268162">
    <property type="component" value="Unassembled WGS sequence"/>
</dbReference>
<dbReference type="EMBL" id="ML002209">
    <property type="protein sequence ID" value="RKP40441.1"/>
    <property type="molecule type" value="Genomic_DNA"/>
</dbReference>
<keyword evidence="3" id="KW-1185">Reference proteome</keyword>
<accession>A0A4Q0A4D8</accession>
<name>A0A4Q0A4D8_9FUNG</name>
<proteinExistence type="predicted"/>
<keyword evidence="1" id="KW-0732">Signal</keyword>
<gene>
    <name evidence="2" type="ORF">BJ085DRAFT_30230</name>
</gene>
<evidence type="ECO:0000256" key="1">
    <source>
        <dbReference type="SAM" id="SignalP"/>
    </source>
</evidence>